<reference evidence="4 5" key="1">
    <citation type="submission" date="2013-04" db="EMBL/GenBank/DDBJ databases">
        <title>Oceanococcus atlanticus 22II-S10r2 Genome Sequencing.</title>
        <authorList>
            <person name="Lai Q."/>
            <person name="Li G."/>
            <person name="Shao Z."/>
        </authorList>
    </citation>
    <scope>NUCLEOTIDE SEQUENCE [LARGE SCALE GENOMIC DNA]</scope>
    <source>
        <strain evidence="4 5">22II-S10r2</strain>
    </source>
</reference>
<feature type="transmembrane region" description="Helical" evidence="2">
    <location>
        <begin position="114"/>
        <end position="132"/>
    </location>
</feature>
<keyword evidence="5" id="KW-1185">Reference proteome</keyword>
<protein>
    <submittedName>
        <fullName evidence="4">Sensory box/GGDEF family protein</fullName>
    </submittedName>
</protein>
<feature type="transmembrane region" description="Helical" evidence="2">
    <location>
        <begin position="144"/>
        <end position="160"/>
    </location>
</feature>
<dbReference type="Pfam" id="PF00990">
    <property type="entry name" value="GGDEF"/>
    <property type="match status" value="1"/>
</dbReference>
<feature type="transmembrane region" description="Helical" evidence="2">
    <location>
        <begin position="49"/>
        <end position="72"/>
    </location>
</feature>
<dbReference type="InterPro" id="IPR050706">
    <property type="entry name" value="Cyclic-di-GMP_PDE-like"/>
</dbReference>
<organism evidence="4 5">
    <name type="scientific">Oceanococcus atlanticus</name>
    <dbReference type="NCBI Taxonomy" id="1317117"/>
    <lineage>
        <taxon>Bacteria</taxon>
        <taxon>Pseudomonadati</taxon>
        <taxon>Pseudomonadota</taxon>
        <taxon>Gammaproteobacteria</taxon>
        <taxon>Chromatiales</taxon>
        <taxon>Oceanococcaceae</taxon>
        <taxon>Oceanococcus</taxon>
    </lineage>
</organism>
<accession>A0A1Y1SI72</accession>
<keyword evidence="2" id="KW-0472">Membrane</keyword>
<dbReference type="STRING" id="1317117.ATO7_04010"/>
<dbReference type="SUPFAM" id="SSF55073">
    <property type="entry name" value="Nucleotide cyclase"/>
    <property type="match status" value="1"/>
</dbReference>
<gene>
    <name evidence="4" type="ORF">ATO7_04010</name>
</gene>
<name>A0A1Y1SI72_9GAMM</name>
<dbReference type="InterPro" id="IPR043128">
    <property type="entry name" value="Rev_trsase/Diguanyl_cyclase"/>
</dbReference>
<evidence type="ECO:0000256" key="1">
    <source>
        <dbReference type="SAM" id="MobiDB-lite"/>
    </source>
</evidence>
<feature type="domain" description="GGDEF" evidence="3">
    <location>
        <begin position="208"/>
        <end position="374"/>
    </location>
</feature>
<dbReference type="InterPro" id="IPR029787">
    <property type="entry name" value="Nucleotide_cyclase"/>
</dbReference>
<keyword evidence="2" id="KW-1133">Transmembrane helix</keyword>
<evidence type="ECO:0000313" key="5">
    <source>
        <dbReference type="Proteomes" id="UP000192342"/>
    </source>
</evidence>
<dbReference type="EMBL" id="AQQV01000001">
    <property type="protein sequence ID" value="ORE89011.1"/>
    <property type="molecule type" value="Genomic_DNA"/>
</dbReference>
<feature type="transmembrane region" description="Helical" evidence="2">
    <location>
        <begin position="23"/>
        <end position="43"/>
    </location>
</feature>
<dbReference type="GO" id="GO:0071111">
    <property type="term" value="F:cyclic-guanylate-specific phosphodiesterase activity"/>
    <property type="evidence" value="ECO:0007669"/>
    <property type="project" value="InterPro"/>
</dbReference>
<feature type="transmembrane region" description="Helical" evidence="2">
    <location>
        <begin position="84"/>
        <end position="102"/>
    </location>
</feature>
<evidence type="ECO:0000259" key="3">
    <source>
        <dbReference type="SMART" id="SM00267"/>
    </source>
</evidence>
<dbReference type="AlphaFoldDB" id="A0A1Y1SI72"/>
<dbReference type="PANTHER" id="PTHR33121">
    <property type="entry name" value="CYCLIC DI-GMP PHOSPHODIESTERASE PDEF"/>
    <property type="match status" value="1"/>
</dbReference>
<dbReference type="RefSeq" id="WP_083559759.1">
    <property type="nucleotide sequence ID" value="NZ_AQQV01000001.1"/>
</dbReference>
<dbReference type="Proteomes" id="UP000192342">
    <property type="component" value="Unassembled WGS sequence"/>
</dbReference>
<feature type="compositionally biased region" description="Basic and acidic residues" evidence="1">
    <location>
        <begin position="206"/>
        <end position="220"/>
    </location>
</feature>
<evidence type="ECO:0000313" key="4">
    <source>
        <dbReference type="EMBL" id="ORE89011.1"/>
    </source>
</evidence>
<sequence length="376" mass="42375">MTNFPRQALKSSLNSGLSRRRKLLSRISWLSIMVWPVLSYMAYKTRPLEIYTIAGLGLISAFSVVVVVLLAFGNDKHFYRDARLFTGVYMIATVAQTANVLFGSTEPLYLNGQPPLIIAGYQIIAVLAYVTLDRTSAMRMTRAFTLALAGLIIGHAIAHWSQFTSYYALALTFSMGCLLLPGTQLLLRIYLDLHLEALNEAQQREAEHRSELEASHRRQLTDGTTGLLNEQGLQERLHEWMNHTEEFGVIAFRLDDEHTVRELLGEAAYNELQREAAAALTHWIGQPDQVAQRAAGELLMWTTKADSTDNLEQIARQLIEQLHALPCVSRQHKVTVRFHAAGSLSQGHLDVSFLLEEVSFRLFMARLRDSRTCFDA</sequence>
<comment type="caution">
    <text evidence="4">The sequence shown here is derived from an EMBL/GenBank/DDBJ whole genome shotgun (WGS) entry which is preliminary data.</text>
</comment>
<dbReference type="Gene3D" id="3.30.70.270">
    <property type="match status" value="1"/>
</dbReference>
<proteinExistence type="predicted"/>
<dbReference type="InterPro" id="IPR000160">
    <property type="entry name" value="GGDEF_dom"/>
</dbReference>
<dbReference type="PANTHER" id="PTHR33121:SF70">
    <property type="entry name" value="SIGNALING PROTEIN YKOW"/>
    <property type="match status" value="1"/>
</dbReference>
<feature type="region of interest" description="Disordered" evidence="1">
    <location>
        <begin position="206"/>
        <end position="225"/>
    </location>
</feature>
<evidence type="ECO:0000256" key="2">
    <source>
        <dbReference type="SAM" id="Phobius"/>
    </source>
</evidence>
<dbReference type="SMART" id="SM00267">
    <property type="entry name" value="GGDEF"/>
    <property type="match status" value="1"/>
</dbReference>
<keyword evidence="2" id="KW-0812">Transmembrane</keyword>